<feature type="region of interest" description="Disordered" evidence="1">
    <location>
        <begin position="306"/>
        <end position="328"/>
    </location>
</feature>
<dbReference type="PANTHER" id="PTHR34403">
    <property type="entry name" value="TOL-PAL SYSTEM PROTEIN TOLA"/>
    <property type="match status" value="1"/>
</dbReference>
<evidence type="ECO:0000256" key="1">
    <source>
        <dbReference type="SAM" id="MobiDB-lite"/>
    </source>
</evidence>
<feature type="compositionally biased region" description="Pro residues" evidence="1">
    <location>
        <begin position="546"/>
        <end position="594"/>
    </location>
</feature>
<dbReference type="PANTHER" id="PTHR34403:SF17">
    <property type="entry name" value="RETINITIS PIGMENTOSA 1-LIKE 1 PROTEIN-LIKE"/>
    <property type="match status" value="1"/>
</dbReference>
<feature type="region of interest" description="Disordered" evidence="1">
    <location>
        <begin position="839"/>
        <end position="863"/>
    </location>
</feature>
<evidence type="ECO:0000256" key="3">
    <source>
        <dbReference type="SAM" id="SignalP"/>
    </source>
</evidence>
<feature type="signal peptide" evidence="3">
    <location>
        <begin position="1"/>
        <end position="18"/>
    </location>
</feature>
<feature type="region of interest" description="Disordered" evidence="1">
    <location>
        <begin position="272"/>
        <end position="291"/>
    </location>
</feature>
<dbReference type="SUPFAM" id="SSF82671">
    <property type="entry name" value="SEA domain"/>
    <property type="match status" value="1"/>
</dbReference>
<reference evidence="5" key="1">
    <citation type="submission" date="2023-07" db="EMBL/GenBank/DDBJ databases">
        <authorList>
            <consortium name="CYATHOMIX"/>
        </authorList>
    </citation>
    <scope>NUCLEOTIDE SEQUENCE</scope>
    <source>
        <strain evidence="5">N/A</strain>
    </source>
</reference>
<protein>
    <recommendedName>
        <fullName evidence="4">SEA domain-containing protein</fullName>
    </recommendedName>
</protein>
<dbReference type="InterPro" id="IPR050972">
    <property type="entry name" value="SDr-like"/>
</dbReference>
<feature type="compositionally biased region" description="Polar residues" evidence="1">
    <location>
        <begin position="272"/>
        <end position="284"/>
    </location>
</feature>
<accession>A0AA36LYH5</accession>
<feature type="compositionally biased region" description="Low complexity" evidence="1">
    <location>
        <begin position="381"/>
        <end position="391"/>
    </location>
</feature>
<comment type="caution">
    <text evidence="5">The sequence shown here is derived from an EMBL/GenBank/DDBJ whole genome shotgun (WGS) entry which is preliminary data.</text>
</comment>
<organism evidence="5 6">
    <name type="scientific">Cylicocyclus nassatus</name>
    <name type="common">Nematode worm</name>
    <dbReference type="NCBI Taxonomy" id="53992"/>
    <lineage>
        <taxon>Eukaryota</taxon>
        <taxon>Metazoa</taxon>
        <taxon>Ecdysozoa</taxon>
        <taxon>Nematoda</taxon>
        <taxon>Chromadorea</taxon>
        <taxon>Rhabditida</taxon>
        <taxon>Rhabditina</taxon>
        <taxon>Rhabditomorpha</taxon>
        <taxon>Strongyloidea</taxon>
        <taxon>Strongylidae</taxon>
        <taxon>Cylicocyclus</taxon>
    </lineage>
</organism>
<keyword evidence="6" id="KW-1185">Reference proteome</keyword>
<dbReference type="InterPro" id="IPR036364">
    <property type="entry name" value="SEA_dom_sf"/>
</dbReference>
<gene>
    <name evidence="5" type="ORF">CYNAS_LOCUS5882</name>
</gene>
<evidence type="ECO:0000259" key="4">
    <source>
        <dbReference type="PROSITE" id="PS50024"/>
    </source>
</evidence>
<feature type="region of interest" description="Disordered" evidence="1">
    <location>
        <begin position="371"/>
        <end position="391"/>
    </location>
</feature>
<feature type="transmembrane region" description="Helical" evidence="2">
    <location>
        <begin position="774"/>
        <end position="797"/>
    </location>
</feature>
<evidence type="ECO:0000313" key="6">
    <source>
        <dbReference type="Proteomes" id="UP001176961"/>
    </source>
</evidence>
<feature type="domain" description="SEA" evidence="4">
    <location>
        <begin position="641"/>
        <end position="754"/>
    </location>
</feature>
<keyword evidence="2" id="KW-0472">Membrane</keyword>
<dbReference type="AlphaFoldDB" id="A0AA36LYH5"/>
<evidence type="ECO:0000256" key="2">
    <source>
        <dbReference type="SAM" id="Phobius"/>
    </source>
</evidence>
<feature type="chain" id="PRO_5041217271" description="SEA domain-containing protein" evidence="3">
    <location>
        <begin position="19"/>
        <end position="863"/>
    </location>
</feature>
<feature type="compositionally biased region" description="Low complexity" evidence="1">
    <location>
        <begin position="839"/>
        <end position="851"/>
    </location>
</feature>
<dbReference type="InterPro" id="IPR000082">
    <property type="entry name" value="SEA_dom"/>
</dbReference>
<keyword evidence="3" id="KW-0732">Signal</keyword>
<keyword evidence="2" id="KW-1133">Transmembrane helix</keyword>
<proteinExistence type="predicted"/>
<feature type="compositionally biased region" description="Low complexity" evidence="1">
    <location>
        <begin position="484"/>
        <end position="510"/>
    </location>
</feature>
<dbReference type="Pfam" id="PF01390">
    <property type="entry name" value="SEA"/>
    <property type="match status" value="1"/>
</dbReference>
<keyword evidence="2" id="KW-0812">Transmembrane</keyword>
<dbReference type="Gene3D" id="3.30.70.960">
    <property type="entry name" value="SEA domain"/>
    <property type="match status" value="1"/>
</dbReference>
<name>A0AA36LYH5_CYLNA</name>
<feature type="region of interest" description="Disordered" evidence="1">
    <location>
        <begin position="484"/>
        <end position="632"/>
    </location>
</feature>
<dbReference type="EMBL" id="CATQJL010000112">
    <property type="protein sequence ID" value="CAJ0593899.1"/>
    <property type="molecule type" value="Genomic_DNA"/>
</dbReference>
<evidence type="ECO:0000313" key="5">
    <source>
        <dbReference type="EMBL" id="CAJ0593899.1"/>
    </source>
</evidence>
<dbReference type="Proteomes" id="UP001176961">
    <property type="component" value="Unassembled WGS sequence"/>
</dbReference>
<sequence>MRLLTLLVLVAHFIASNAQDENASDIFEPASIDDVDGPADFAGRTEEINEGSDAFVISTAVLEPEPTTVTAPKKEEHTVEPLELTTLSDKGLNTTIQVGNVPPNGHEGTSPLPEEAMAADPFSLDDQAKTITTEQPLVAPVVTVTRESATNSSTAEPTTQIAFITGAVDDGPSLPAVIPIIAPTLEGRVLKEKEDEIQSAIRSTTTTELPPLAQTTELPSIITAPASESQEEGKSNEEISAVTATTAAKSEENAQTSAGIDMVSHDITATEATTSEQPVTSELPATTTTTTATTTTTTTGAITTTTTTTERTTTIDEDGEPSADGSEPFDQDKLSAVFEQDGSFIPDHLANQPTSEPVFPRVELPEESAELIGGDQRAKQTTSTSTSVTPSTEKATFVMDSQPTTVILDFHQDETTTPAAKKEEEPSPPTLRTLRPIIIQPIDTKTNVNDFQVGQQSGAQLGDIMMPTQPTDFMAKQEVFTTTSTTIQETTTETTTTSAAPVPVVFVNQPQPEPAPRPEPEPSAETPRPDPEPLPAVESPVQTQPQPQPEPEPQPQPQPQPEPEPEPQPQPEPVPERQPQPQPEPEPQPQPQPEPSREPEPGPTLLARPPQPAPEPEPQPEPEPEPRPTGVEAGVDETLQNLKKAALTMRITSLEFMDGFADKTSGKFRKLYDQVVPELQNVLKSIMPDNFVKFEVESFMKGSVIVNGLIFTQNDIPDAEELATQIETVISVNGSKLGQNEVDSRSITVNGIPSRAYIERVHSSYPQSSSPSPLLIGSIIAVGVLVILIVAFIVIAINNRRTNGTMKLKDDDMPRMENGKSYATPQTVSVNLMSYGNGTTTTPPHHGPMMTSLSVNPNEREVC</sequence>
<dbReference type="PROSITE" id="PS50024">
    <property type="entry name" value="SEA"/>
    <property type="match status" value="1"/>
</dbReference>